<dbReference type="InterPro" id="IPR041232">
    <property type="entry name" value="NPL"/>
</dbReference>
<dbReference type="InterPro" id="IPR013087">
    <property type="entry name" value="Znf_C2H2_type"/>
</dbReference>
<feature type="compositionally biased region" description="Low complexity" evidence="3">
    <location>
        <begin position="434"/>
        <end position="449"/>
    </location>
</feature>
<feature type="compositionally biased region" description="Basic and acidic residues" evidence="3">
    <location>
        <begin position="416"/>
        <end position="433"/>
    </location>
</feature>
<evidence type="ECO:0000256" key="3">
    <source>
        <dbReference type="SAM" id="MobiDB-lite"/>
    </source>
</evidence>
<dbReference type="PROSITE" id="PS50157">
    <property type="entry name" value="ZINC_FINGER_C2H2_2"/>
    <property type="match status" value="1"/>
</dbReference>
<keyword evidence="6" id="KW-1185">Reference proteome</keyword>
<dbReference type="Pfam" id="PF17800">
    <property type="entry name" value="NPL"/>
    <property type="match status" value="1"/>
</dbReference>
<feature type="compositionally biased region" description="Polar residues" evidence="3">
    <location>
        <begin position="383"/>
        <end position="410"/>
    </location>
</feature>
<dbReference type="AlphaFoldDB" id="M1UTA8"/>
<keyword evidence="2" id="KW-0862">Zinc</keyword>
<dbReference type="GeneID" id="16995148"/>
<feature type="compositionally biased region" description="Low complexity" evidence="3">
    <location>
        <begin position="121"/>
        <end position="135"/>
    </location>
</feature>
<dbReference type="KEGG" id="cme:CYME_CMM134C"/>
<evidence type="ECO:0000256" key="1">
    <source>
        <dbReference type="ARBA" id="ARBA00006673"/>
    </source>
</evidence>
<dbReference type="Proteomes" id="UP000007014">
    <property type="component" value="Chromosome 13"/>
</dbReference>
<evidence type="ECO:0000313" key="5">
    <source>
        <dbReference type="EMBL" id="BAM80996.1"/>
    </source>
</evidence>
<reference evidence="5 6" key="2">
    <citation type="journal article" date="2007" name="BMC Biol.">
        <title>A 100%-complete sequence reveals unusually simple genomic features in the hot-spring red alga Cyanidioschyzon merolae.</title>
        <authorList>
            <person name="Nozaki H."/>
            <person name="Takano H."/>
            <person name="Misumi O."/>
            <person name="Terasawa K."/>
            <person name="Matsuzaki M."/>
            <person name="Maruyama S."/>
            <person name="Nishida K."/>
            <person name="Yagisawa F."/>
            <person name="Yoshida Y."/>
            <person name="Fujiwara T."/>
            <person name="Takio S."/>
            <person name="Tamura K."/>
            <person name="Chung S.J."/>
            <person name="Nakamura S."/>
            <person name="Kuroiwa H."/>
            <person name="Tanaka K."/>
            <person name="Sato N."/>
            <person name="Kuroiwa T."/>
        </authorList>
    </citation>
    <scope>NUCLEOTIDE SEQUENCE [LARGE SCALE GENOMIC DNA]</scope>
    <source>
        <strain evidence="5 6">10D</strain>
    </source>
</reference>
<dbReference type="EMBL" id="AP006495">
    <property type="protein sequence ID" value="BAM80996.1"/>
    <property type="molecule type" value="Genomic_DNA"/>
</dbReference>
<evidence type="ECO:0000313" key="6">
    <source>
        <dbReference type="Proteomes" id="UP000007014"/>
    </source>
</evidence>
<feature type="compositionally biased region" description="Low complexity" evidence="3">
    <location>
        <begin position="340"/>
        <end position="358"/>
    </location>
</feature>
<name>M1UTA8_CYAM1</name>
<organism evidence="5 6">
    <name type="scientific">Cyanidioschyzon merolae (strain NIES-3377 / 10D)</name>
    <name type="common">Unicellular red alga</name>
    <dbReference type="NCBI Taxonomy" id="280699"/>
    <lineage>
        <taxon>Eukaryota</taxon>
        <taxon>Rhodophyta</taxon>
        <taxon>Bangiophyceae</taxon>
        <taxon>Cyanidiales</taxon>
        <taxon>Cyanidiaceae</taxon>
        <taxon>Cyanidioschyzon</taxon>
    </lineage>
</organism>
<gene>
    <name evidence="5" type="ORF">CYME_CMM134C</name>
</gene>
<feature type="compositionally biased region" description="Acidic residues" evidence="3">
    <location>
        <begin position="107"/>
        <end position="120"/>
    </location>
</feature>
<protein>
    <recommendedName>
        <fullName evidence="4">C2H2-type domain-containing protein</fullName>
    </recommendedName>
</protein>
<evidence type="ECO:0000259" key="4">
    <source>
        <dbReference type="PROSITE" id="PS50157"/>
    </source>
</evidence>
<dbReference type="HOGENOM" id="CLU_565471_0_0_1"/>
<dbReference type="Gene3D" id="3.30.160.60">
    <property type="entry name" value="Classic Zinc Finger"/>
    <property type="match status" value="1"/>
</dbReference>
<feature type="compositionally biased region" description="Basic and acidic residues" evidence="3">
    <location>
        <begin position="321"/>
        <end position="334"/>
    </location>
</feature>
<feature type="region of interest" description="Disordered" evidence="3">
    <location>
        <begin position="255"/>
        <end position="449"/>
    </location>
</feature>
<feature type="compositionally biased region" description="Acidic residues" evidence="3">
    <location>
        <begin position="255"/>
        <end position="282"/>
    </location>
</feature>
<accession>M1UTA8</accession>
<dbReference type="RefSeq" id="XP_005537032.1">
    <property type="nucleotide sequence ID" value="XM_005536975.1"/>
</dbReference>
<sequence length="483" mass="50819">MPPRETNDHQAALESANAHYPVQAHCVQDMEEEEHDPSLTYKEGVPGPTLSFIWGLKVPPGRAVEHRVEDGEYVVISSASLGIKKPKGKRSVLVMEDLDVPKRGFSDDEDSSADSDEVASESESSSGSDSGSGSSEADEAMVNGIDEDASDSEDDEGDSQESSPESSATGTGSEESADEALVSSEDESASEVSDDEDDSFPDTPVIRSIPVCVLLPGKVESQSLNLEIVGPRVLHFRTYGKDTIYISGHTEIEIDEYDSETDAEYDDDVEMSYEGSESDDGIAEYSASGSSSASDDEPLPSPPLSGHRRSVRITEIMESEQADRVKHADADRTAHRTRARSGATAAATDAGALTSGGAQTSTRKAEQKNRKEGASSAGDAKTGLSSSAADGTSKRGTTPRSESSTDQSHAGTKHVRFPETLEPEERGKKRSASERSSNPAAAAAASSVAAANALSGSVSCSTCGKSFKMASALEQHMKAKHAA</sequence>
<dbReference type="OMA" id="QGANDNM"/>
<feature type="compositionally biased region" description="Acidic residues" evidence="3">
    <location>
        <begin position="184"/>
        <end position="200"/>
    </location>
</feature>
<dbReference type="Gramene" id="CMM134CT">
    <property type="protein sequence ID" value="CMM134CT"/>
    <property type="gene ID" value="CMM134C"/>
</dbReference>
<proteinExistence type="inferred from homology"/>
<comment type="similarity">
    <text evidence="1">Belongs to the histone deacetylase HD2 family.</text>
</comment>
<dbReference type="OrthoDB" id="10660825at2759"/>
<feature type="compositionally biased region" description="Basic and acidic residues" evidence="3">
    <location>
        <begin position="363"/>
        <end position="373"/>
    </location>
</feature>
<feature type="compositionally biased region" description="Low complexity" evidence="3">
    <location>
        <begin position="160"/>
        <end position="183"/>
    </location>
</feature>
<dbReference type="PROSITE" id="PS00028">
    <property type="entry name" value="ZINC_FINGER_C2H2_1"/>
    <property type="match status" value="1"/>
</dbReference>
<reference evidence="5 6" key="1">
    <citation type="journal article" date="2004" name="Nature">
        <title>Genome sequence of the ultrasmall unicellular red alga Cyanidioschyzon merolae 10D.</title>
        <authorList>
            <person name="Matsuzaki M."/>
            <person name="Misumi O."/>
            <person name="Shin-i T."/>
            <person name="Maruyama S."/>
            <person name="Takahara M."/>
            <person name="Miyagishima S."/>
            <person name="Mori T."/>
            <person name="Nishida K."/>
            <person name="Yagisawa F."/>
            <person name="Nishida K."/>
            <person name="Yoshida Y."/>
            <person name="Nishimura Y."/>
            <person name="Nakao S."/>
            <person name="Kobayashi T."/>
            <person name="Momoyama Y."/>
            <person name="Higashiyama T."/>
            <person name="Minoda A."/>
            <person name="Sano M."/>
            <person name="Nomoto H."/>
            <person name="Oishi K."/>
            <person name="Hayashi H."/>
            <person name="Ohta F."/>
            <person name="Nishizaka S."/>
            <person name="Haga S."/>
            <person name="Miura S."/>
            <person name="Morishita T."/>
            <person name="Kabeya Y."/>
            <person name="Terasawa K."/>
            <person name="Suzuki Y."/>
            <person name="Ishii Y."/>
            <person name="Asakawa S."/>
            <person name="Takano H."/>
            <person name="Ohta N."/>
            <person name="Kuroiwa H."/>
            <person name="Tanaka K."/>
            <person name="Shimizu N."/>
            <person name="Sugano S."/>
            <person name="Sato N."/>
            <person name="Nozaki H."/>
            <person name="Ogasawara N."/>
            <person name="Kohara Y."/>
            <person name="Kuroiwa T."/>
        </authorList>
    </citation>
    <scope>NUCLEOTIDE SEQUENCE [LARGE SCALE GENOMIC DNA]</scope>
    <source>
        <strain evidence="5 6">10D</strain>
    </source>
</reference>
<keyword evidence="2" id="KW-0863">Zinc-finger</keyword>
<dbReference type="GO" id="GO:0008270">
    <property type="term" value="F:zinc ion binding"/>
    <property type="evidence" value="ECO:0007669"/>
    <property type="project" value="UniProtKB-KW"/>
</dbReference>
<feature type="region of interest" description="Disordered" evidence="3">
    <location>
        <begin position="86"/>
        <end position="204"/>
    </location>
</feature>
<feature type="compositionally biased region" description="Acidic residues" evidence="3">
    <location>
        <begin position="145"/>
        <end position="159"/>
    </location>
</feature>
<dbReference type="SMART" id="SM00355">
    <property type="entry name" value="ZnF_C2H2"/>
    <property type="match status" value="1"/>
</dbReference>
<keyword evidence="2" id="KW-0479">Metal-binding</keyword>
<feature type="domain" description="C2H2-type" evidence="4">
    <location>
        <begin position="458"/>
        <end position="483"/>
    </location>
</feature>
<evidence type="ECO:0000256" key="2">
    <source>
        <dbReference type="PROSITE-ProRule" id="PRU00042"/>
    </source>
</evidence>